<dbReference type="KEGG" id="olu:OSTLU_93639"/>
<proteinExistence type="predicted"/>
<organism evidence="2 4">
    <name type="scientific">Ostreococcus lucimarinus (strain CCE9901)</name>
    <dbReference type="NCBI Taxonomy" id="436017"/>
    <lineage>
        <taxon>Eukaryota</taxon>
        <taxon>Viridiplantae</taxon>
        <taxon>Chlorophyta</taxon>
        <taxon>Mamiellophyceae</taxon>
        <taxon>Mamiellales</taxon>
        <taxon>Bathycoccaceae</taxon>
        <taxon>Ostreococcus</taxon>
    </lineage>
</organism>
<dbReference type="SUPFAM" id="SSF53335">
    <property type="entry name" value="S-adenosyl-L-methionine-dependent methyltransferases"/>
    <property type="match status" value="1"/>
</dbReference>
<dbReference type="EMBL" id="CP000601">
    <property type="protein sequence ID" value="ABP01250.1"/>
    <property type="molecule type" value="Genomic_DNA"/>
</dbReference>
<dbReference type="KEGG" id="olu:OSTLU_29666"/>
<dbReference type="EMBL" id="CP000593">
    <property type="protein sequence ID" value="ABO99297.1"/>
    <property type="molecule type" value="Genomic_DNA"/>
</dbReference>
<dbReference type="Proteomes" id="UP000001568">
    <property type="component" value="Chromosome 13"/>
</dbReference>
<sequence>MASTWRRNRLSFREKFVDACDVDGVVVRQYASSEAFVKATGTTGTTGTTTRDDDDDDDDDDAVPATGFTVWDASVLLGKYVGRERTWRRLTKKAREDARGPTTLELGAGTGLATLLVAAARGSAEGEAGMVCAMTDLKRVVPLTRMNARANKAESGGRIPASVAMATTTLRWGRAEDVERLPEAIRRPDVVLGADLMYTSDEGVIRALAATTMALVGPGRAAVFAACKEHRPESVELFASIIEANGFEVTRVPASEAHPDYPASNEEFELLECWRPRPRAD</sequence>
<protein>
    <submittedName>
        <fullName evidence="2">Uncharacterized protein</fullName>
    </submittedName>
</protein>
<feature type="compositionally biased region" description="Acidic residues" evidence="1">
    <location>
        <begin position="52"/>
        <end position="61"/>
    </location>
</feature>
<dbReference type="Gramene" id="ABP01250">
    <property type="protein sequence ID" value="ABP01250"/>
    <property type="gene ID" value="OSTLU_29666"/>
</dbReference>
<dbReference type="HOGENOM" id="CLU_977751_0_0_1"/>
<feature type="region of interest" description="Disordered" evidence="1">
    <location>
        <begin position="40"/>
        <end position="61"/>
    </location>
</feature>
<dbReference type="Proteomes" id="UP000001568">
    <property type="component" value="Chromosome 21"/>
</dbReference>
<dbReference type="RefSeq" id="XP_001422891.1">
    <property type="nucleotide sequence ID" value="XM_001422854.1"/>
</dbReference>
<keyword evidence="4" id="KW-1185">Reference proteome</keyword>
<dbReference type="RefSeq" id="XP_001421004.1">
    <property type="nucleotide sequence ID" value="XM_001420967.1"/>
</dbReference>
<evidence type="ECO:0000313" key="2">
    <source>
        <dbReference type="EMBL" id="ABO99297.1"/>
    </source>
</evidence>
<evidence type="ECO:0000256" key="1">
    <source>
        <dbReference type="SAM" id="MobiDB-lite"/>
    </source>
</evidence>
<reference evidence="2 4" key="1">
    <citation type="journal article" date="2007" name="Proc. Natl. Acad. Sci. U.S.A.">
        <title>The tiny eukaryote Ostreococcus provides genomic insights into the paradox of plankton speciation.</title>
        <authorList>
            <person name="Palenik B."/>
            <person name="Grimwood J."/>
            <person name="Aerts A."/>
            <person name="Rouze P."/>
            <person name="Salamov A."/>
            <person name="Putnam N."/>
            <person name="Dupont C."/>
            <person name="Jorgensen R."/>
            <person name="Derelle E."/>
            <person name="Rombauts S."/>
            <person name="Zhou K."/>
            <person name="Otillar R."/>
            <person name="Merchant S.S."/>
            <person name="Podell S."/>
            <person name="Gaasterland T."/>
            <person name="Napoli C."/>
            <person name="Gendler K."/>
            <person name="Manuell A."/>
            <person name="Tai V."/>
            <person name="Vallon O."/>
            <person name="Piganeau G."/>
            <person name="Jancek S."/>
            <person name="Heijde M."/>
            <person name="Jabbari K."/>
            <person name="Bowler C."/>
            <person name="Lohr M."/>
            <person name="Robbens S."/>
            <person name="Werner G."/>
            <person name="Dubchak I."/>
            <person name="Pazour G.J."/>
            <person name="Ren Q."/>
            <person name="Paulsen I."/>
            <person name="Delwiche C."/>
            <person name="Schmutz J."/>
            <person name="Rokhsar D."/>
            <person name="Van de Peer Y."/>
            <person name="Moreau H."/>
            <person name="Grigoriev I.V."/>
        </authorList>
    </citation>
    <scope>NUCLEOTIDE SEQUENCE [LARGE SCALE GENOMIC DNA]</scope>
    <source>
        <strain evidence="2 4">CCE9901</strain>
    </source>
</reference>
<dbReference type="Gramene" id="ABO99297">
    <property type="protein sequence ID" value="ABO99297"/>
    <property type="gene ID" value="OSTLU_93639"/>
</dbReference>
<accession>A4S6U5</accession>
<evidence type="ECO:0000313" key="4">
    <source>
        <dbReference type="Proteomes" id="UP000001568"/>
    </source>
</evidence>
<dbReference type="PANTHER" id="PTHR14614">
    <property type="entry name" value="HEPATOCELLULAR CARCINOMA-ASSOCIATED ANTIGEN"/>
    <property type="match status" value="1"/>
</dbReference>
<dbReference type="OrthoDB" id="513683at2759"/>
<dbReference type="GeneID" id="5005011"/>
<evidence type="ECO:0000313" key="3">
    <source>
        <dbReference type="EMBL" id="ABP01250.1"/>
    </source>
</evidence>
<gene>
    <name evidence="3" type="ORF">OSTLU_29666</name>
    <name evidence="2" type="ORF">OSTLU_93639</name>
</gene>
<dbReference type="InterPro" id="IPR029063">
    <property type="entry name" value="SAM-dependent_MTases_sf"/>
</dbReference>
<dbReference type="Gene3D" id="3.40.50.150">
    <property type="entry name" value="Vaccinia Virus protein VP39"/>
    <property type="match status" value="1"/>
</dbReference>
<dbReference type="AlphaFoldDB" id="A4S6U5"/>
<feature type="compositionally biased region" description="Low complexity" evidence="1">
    <location>
        <begin position="40"/>
        <end position="49"/>
    </location>
</feature>
<dbReference type="InterPro" id="IPR019410">
    <property type="entry name" value="Methyltransf_16"/>
</dbReference>
<dbReference type="PANTHER" id="PTHR14614:SF109">
    <property type="entry name" value="RIBOSOMAL LYSINE N-METHYLTRANSFERASE 5"/>
    <property type="match status" value="1"/>
</dbReference>
<dbReference type="OMA" id="HHNPEEV"/>
<dbReference type="GeneID" id="5006859"/>
<name>A4S6U5_OSTLU</name>
<dbReference type="Pfam" id="PF10294">
    <property type="entry name" value="Methyltransf_16"/>
    <property type="match status" value="1"/>
</dbReference>
<dbReference type="eggNOG" id="KOG2793">
    <property type="taxonomic scope" value="Eukaryota"/>
</dbReference>